<dbReference type="Gene3D" id="3.30.40.10">
    <property type="entry name" value="Zinc/RING finger domain, C3HC4 (zinc finger)"/>
    <property type="match status" value="1"/>
</dbReference>
<keyword evidence="1" id="KW-0479">Metal-binding</keyword>
<dbReference type="OrthoDB" id="20839at2759"/>
<accession>A0A4P9YSI2</accession>
<organism evidence="5 6">
    <name type="scientific">Syncephalis pseudoplumigaleata</name>
    <dbReference type="NCBI Taxonomy" id="1712513"/>
    <lineage>
        <taxon>Eukaryota</taxon>
        <taxon>Fungi</taxon>
        <taxon>Fungi incertae sedis</taxon>
        <taxon>Zoopagomycota</taxon>
        <taxon>Zoopagomycotina</taxon>
        <taxon>Zoopagomycetes</taxon>
        <taxon>Zoopagales</taxon>
        <taxon>Piptocephalidaceae</taxon>
        <taxon>Syncephalis</taxon>
    </lineage>
</organism>
<protein>
    <recommendedName>
        <fullName evidence="4">PHD-type domain-containing protein</fullName>
    </recommendedName>
</protein>
<dbReference type="PROSITE" id="PS51805">
    <property type="entry name" value="EPHD"/>
    <property type="match status" value="1"/>
</dbReference>
<evidence type="ECO:0000313" key="6">
    <source>
        <dbReference type="Proteomes" id="UP000278143"/>
    </source>
</evidence>
<dbReference type="InterPro" id="IPR050701">
    <property type="entry name" value="Histone_Mod_Regulator"/>
</dbReference>
<gene>
    <name evidence="5" type="ORF">SYNPS1DRAFT_19748</name>
</gene>
<name>A0A4P9YSI2_9FUNG</name>
<dbReference type="Proteomes" id="UP000278143">
    <property type="component" value="Unassembled WGS sequence"/>
</dbReference>
<keyword evidence="2" id="KW-0863">Zinc-finger</keyword>
<evidence type="ECO:0000256" key="2">
    <source>
        <dbReference type="ARBA" id="ARBA00022771"/>
    </source>
</evidence>
<evidence type="ECO:0000256" key="3">
    <source>
        <dbReference type="ARBA" id="ARBA00022833"/>
    </source>
</evidence>
<feature type="domain" description="PHD-type" evidence="4">
    <location>
        <begin position="1"/>
        <end position="54"/>
    </location>
</feature>
<dbReference type="InterPro" id="IPR034732">
    <property type="entry name" value="EPHD"/>
</dbReference>
<dbReference type="GO" id="GO:0006357">
    <property type="term" value="P:regulation of transcription by RNA polymerase II"/>
    <property type="evidence" value="ECO:0007669"/>
    <property type="project" value="TreeGrafter"/>
</dbReference>
<evidence type="ECO:0000259" key="4">
    <source>
        <dbReference type="PROSITE" id="PS51805"/>
    </source>
</evidence>
<dbReference type="AlphaFoldDB" id="A0A4P9YSI2"/>
<keyword evidence="3" id="KW-0862">Zinc</keyword>
<dbReference type="PANTHER" id="PTHR13793:SF107">
    <property type="entry name" value="BROMODOMAIN-CONTAINING PROTEIN HOMOLOG"/>
    <property type="match status" value="1"/>
</dbReference>
<dbReference type="GO" id="GO:0008270">
    <property type="term" value="F:zinc ion binding"/>
    <property type="evidence" value="ECO:0007669"/>
    <property type="project" value="UniProtKB-KW"/>
</dbReference>
<dbReference type="Pfam" id="PF13771">
    <property type="entry name" value="zf-HC5HC2H"/>
    <property type="match status" value="1"/>
</dbReference>
<dbReference type="EMBL" id="KZ991818">
    <property type="protein sequence ID" value="RKP22675.1"/>
    <property type="molecule type" value="Genomic_DNA"/>
</dbReference>
<evidence type="ECO:0000313" key="5">
    <source>
        <dbReference type="EMBL" id="RKP22675.1"/>
    </source>
</evidence>
<evidence type="ECO:0000256" key="1">
    <source>
        <dbReference type="ARBA" id="ARBA00022723"/>
    </source>
</evidence>
<dbReference type="PANTHER" id="PTHR13793">
    <property type="entry name" value="PHD FINGER PROTEINS"/>
    <property type="match status" value="1"/>
</dbReference>
<feature type="non-terminal residue" evidence="5">
    <location>
        <position position="1"/>
    </location>
</feature>
<dbReference type="InterPro" id="IPR013083">
    <property type="entry name" value="Znf_RING/FYVE/PHD"/>
</dbReference>
<sequence>CSICKIRKGACVQCCHKFCFTAFHVTCARKARYYMKMKDLLNVDDMRVYCARHQPDEHEAKNGGGGGDDEQADVAKAARAHSHHFLTRAPMVPAYIGHRILQGLQVQMGHRSQFVKHMCKYWALKREMRRGAPLLKRLHLEPWTAYASAQTESDKEKAEKYASLVYLRADLEKIRLLTEMIRRREREKLRLAQLRHRYFEIVAFPLQLLMRQVIDTIQR</sequence>
<reference evidence="6" key="1">
    <citation type="journal article" date="2018" name="Nat. Microbiol.">
        <title>Leveraging single-cell genomics to expand the fungal tree of life.</title>
        <authorList>
            <person name="Ahrendt S.R."/>
            <person name="Quandt C.A."/>
            <person name="Ciobanu D."/>
            <person name="Clum A."/>
            <person name="Salamov A."/>
            <person name="Andreopoulos B."/>
            <person name="Cheng J.F."/>
            <person name="Woyke T."/>
            <person name="Pelin A."/>
            <person name="Henrissat B."/>
            <person name="Reynolds N.K."/>
            <person name="Benny G.L."/>
            <person name="Smith M.E."/>
            <person name="James T.Y."/>
            <person name="Grigoriev I.V."/>
        </authorList>
    </citation>
    <scope>NUCLEOTIDE SEQUENCE [LARGE SCALE GENOMIC DNA]</scope>
    <source>
        <strain evidence="6">Benny S71-1</strain>
    </source>
</reference>
<keyword evidence="6" id="KW-1185">Reference proteome</keyword>
<proteinExistence type="predicted"/>